<dbReference type="InterPro" id="IPR037445">
    <property type="entry name" value="MAGE"/>
</dbReference>
<accession>A0A8H4R416</accession>
<protein>
    <recommendedName>
        <fullName evidence="2">MAGE domain-containing protein</fullName>
    </recommendedName>
</protein>
<feature type="compositionally biased region" description="Acidic residues" evidence="1">
    <location>
        <begin position="34"/>
        <end position="56"/>
    </location>
</feature>
<comment type="caution">
    <text evidence="3">The sequence shown here is derived from an EMBL/GenBank/DDBJ whole genome shotgun (WGS) entry which is preliminary data.</text>
</comment>
<dbReference type="Pfam" id="PF01454">
    <property type="entry name" value="MAGE"/>
    <property type="match status" value="1"/>
</dbReference>
<organism evidence="3 4">
    <name type="scientific">Agrocybe pediades</name>
    <dbReference type="NCBI Taxonomy" id="84607"/>
    <lineage>
        <taxon>Eukaryota</taxon>
        <taxon>Fungi</taxon>
        <taxon>Dikarya</taxon>
        <taxon>Basidiomycota</taxon>
        <taxon>Agaricomycotina</taxon>
        <taxon>Agaricomycetes</taxon>
        <taxon>Agaricomycetidae</taxon>
        <taxon>Agaricales</taxon>
        <taxon>Agaricineae</taxon>
        <taxon>Strophariaceae</taxon>
        <taxon>Agrocybe</taxon>
    </lineage>
</organism>
<feature type="region of interest" description="Disordered" evidence="1">
    <location>
        <begin position="358"/>
        <end position="377"/>
    </location>
</feature>
<name>A0A8H4R416_9AGAR</name>
<proteinExistence type="predicted"/>
<evidence type="ECO:0000259" key="2">
    <source>
        <dbReference type="PROSITE" id="PS50838"/>
    </source>
</evidence>
<feature type="domain" description="MAGE" evidence="2">
    <location>
        <begin position="60"/>
        <end position="120"/>
    </location>
</feature>
<dbReference type="PANTHER" id="PTHR11736:SF14">
    <property type="entry name" value="NSE3 HOMOLOG, SMC5-SMC6 COMPLEX COMPONENT"/>
    <property type="match status" value="1"/>
</dbReference>
<gene>
    <name evidence="3" type="ORF">D9613_009435</name>
</gene>
<dbReference type="InterPro" id="IPR041898">
    <property type="entry name" value="MAGE_WH1"/>
</dbReference>
<dbReference type="Gene3D" id="1.10.10.1200">
    <property type="entry name" value="MAGE homology domain, winged helix WH1 motif"/>
    <property type="match status" value="1"/>
</dbReference>
<dbReference type="AlphaFoldDB" id="A0A8H4R416"/>
<dbReference type="InterPro" id="IPR002190">
    <property type="entry name" value="MHD_dom"/>
</dbReference>
<dbReference type="GO" id="GO:0005634">
    <property type="term" value="C:nucleus"/>
    <property type="evidence" value="ECO:0007669"/>
    <property type="project" value="TreeGrafter"/>
</dbReference>
<evidence type="ECO:0000313" key="3">
    <source>
        <dbReference type="EMBL" id="KAF4622508.1"/>
    </source>
</evidence>
<sequence length="396" mass="43920">MARSRARAGPSQSQSQRPSQSQARGSRRQTRVEDSEEEEEQVQEQDDGEPMDLDGDDFETARKVSALVRLALFTEHKRVPLRREEINKKALGTSSRAFNHILELAQQKLRNTFGMELVELPSRAALENGADEEGSKETATGMKKKASAVGSKTYILRSCLDPALVERAALADEDTLAEEQGDLATHYPAVDFEDEDLVIDDSPEAERIPQNYGTLLSWTRGDQLGSLGILYTILALILVHGRAAPDAELRRHLKTLHLPSTGGKPVLNTATATERAQDLNEFLGNLLKLGYLDRQQIGGDAKKGKKTGTGVKRVRNQADEQEAGITYEWRWGPRSFCEVGEENIAQFIAEFMVQNDNDEQEEGAGGARDRNRQQERLKKMYTGVEKAAGGKLAELM</sequence>
<dbReference type="Gene3D" id="1.10.10.1210">
    <property type="entry name" value="MAGE homology domain, winged helix WH2 motif"/>
    <property type="match status" value="1"/>
</dbReference>
<feature type="compositionally biased region" description="Low complexity" evidence="1">
    <location>
        <begin position="7"/>
        <end position="24"/>
    </location>
</feature>
<dbReference type="PROSITE" id="PS50838">
    <property type="entry name" value="MAGE"/>
    <property type="match status" value="1"/>
</dbReference>
<dbReference type="PANTHER" id="PTHR11736">
    <property type="entry name" value="MELANOMA-ASSOCIATED ANTIGEN MAGE ANTIGEN"/>
    <property type="match status" value="1"/>
</dbReference>
<dbReference type="GO" id="GO:0006281">
    <property type="term" value="P:DNA repair"/>
    <property type="evidence" value="ECO:0007669"/>
    <property type="project" value="TreeGrafter"/>
</dbReference>
<feature type="region of interest" description="Disordered" evidence="1">
    <location>
        <begin position="1"/>
        <end position="56"/>
    </location>
</feature>
<dbReference type="SMART" id="SM01373">
    <property type="entry name" value="MAGE"/>
    <property type="match status" value="1"/>
</dbReference>
<dbReference type="InterPro" id="IPR041899">
    <property type="entry name" value="MAGE_WH2"/>
</dbReference>
<evidence type="ECO:0000256" key="1">
    <source>
        <dbReference type="SAM" id="MobiDB-lite"/>
    </source>
</evidence>
<reference evidence="3 4" key="1">
    <citation type="submission" date="2019-12" db="EMBL/GenBank/DDBJ databases">
        <authorList>
            <person name="Floudas D."/>
            <person name="Bentzer J."/>
            <person name="Ahren D."/>
            <person name="Johansson T."/>
            <person name="Persson P."/>
            <person name="Tunlid A."/>
        </authorList>
    </citation>
    <scope>NUCLEOTIDE SEQUENCE [LARGE SCALE GENOMIC DNA]</scope>
    <source>
        <strain evidence="3 4">CBS 102.39</strain>
    </source>
</reference>
<evidence type="ECO:0000313" key="4">
    <source>
        <dbReference type="Proteomes" id="UP000521872"/>
    </source>
</evidence>
<keyword evidence="4" id="KW-1185">Reference proteome</keyword>
<dbReference type="EMBL" id="JAACJL010000002">
    <property type="protein sequence ID" value="KAF4622508.1"/>
    <property type="molecule type" value="Genomic_DNA"/>
</dbReference>
<feature type="compositionally biased region" description="Basic and acidic residues" evidence="1">
    <location>
        <begin position="367"/>
        <end position="377"/>
    </location>
</feature>
<dbReference type="Proteomes" id="UP000521872">
    <property type="component" value="Unassembled WGS sequence"/>
</dbReference>